<reference evidence="3 4" key="1">
    <citation type="submission" date="2016-03" db="EMBL/GenBank/DDBJ databases">
        <title>Microsymbionts genomes from the relict species Vavilovia formosa (Stev.) Fed.</title>
        <authorList>
            <person name="Kopat V."/>
            <person name="Chirak E."/>
            <person name="Kimeklis A."/>
            <person name="Andronov E."/>
        </authorList>
    </citation>
    <scope>NUCLEOTIDE SEQUENCE [LARGE SCALE GENOMIC DNA]</scope>
    <source>
        <strain evidence="3 4">Vaf07</strain>
    </source>
</reference>
<feature type="region of interest" description="Disordered" evidence="1">
    <location>
        <begin position="1113"/>
        <end position="1223"/>
    </location>
</feature>
<dbReference type="RefSeq" id="WP_068734048.1">
    <property type="nucleotide sequence ID" value="NZ_LVYV01000015.1"/>
</dbReference>
<evidence type="ECO:0000313" key="4">
    <source>
        <dbReference type="Proteomes" id="UP000076574"/>
    </source>
</evidence>
<feature type="compositionally biased region" description="Low complexity" evidence="1">
    <location>
        <begin position="1132"/>
        <end position="1152"/>
    </location>
</feature>
<feature type="compositionally biased region" description="Low complexity" evidence="1">
    <location>
        <begin position="1188"/>
        <end position="1200"/>
    </location>
</feature>
<proteinExistence type="predicted"/>
<dbReference type="InterPro" id="IPR017023">
    <property type="entry name" value="UCP034039"/>
</dbReference>
<feature type="domain" description="AsmA" evidence="2">
    <location>
        <begin position="10"/>
        <end position="128"/>
    </location>
</feature>
<dbReference type="STRING" id="943830.A4A58_28300"/>
<organism evidence="3 4">
    <name type="scientific">Tardiphaga robiniae</name>
    <dbReference type="NCBI Taxonomy" id="943830"/>
    <lineage>
        <taxon>Bacteria</taxon>
        <taxon>Pseudomonadati</taxon>
        <taxon>Pseudomonadota</taxon>
        <taxon>Alphaproteobacteria</taxon>
        <taxon>Hyphomicrobiales</taxon>
        <taxon>Nitrobacteraceae</taxon>
        <taxon>Tardiphaga</taxon>
    </lineage>
</organism>
<name>A0A163YZ99_9BRAD</name>
<gene>
    <name evidence="3" type="ORF">A4A58_28300</name>
</gene>
<dbReference type="EMBL" id="LVYV01000015">
    <property type="protein sequence ID" value="KZD22747.1"/>
    <property type="molecule type" value="Genomic_DNA"/>
</dbReference>
<evidence type="ECO:0000313" key="3">
    <source>
        <dbReference type="EMBL" id="KZD22747.1"/>
    </source>
</evidence>
<comment type="caution">
    <text evidence="3">The sequence shown here is derived from an EMBL/GenBank/DDBJ whole genome shotgun (WGS) entry which is preliminary data.</text>
</comment>
<dbReference type="InterPro" id="IPR007844">
    <property type="entry name" value="AsmA"/>
</dbReference>
<dbReference type="PANTHER" id="PTHR30441:SF4">
    <property type="entry name" value="PROTEIN ASMA"/>
    <property type="match status" value="1"/>
</dbReference>
<dbReference type="InterPro" id="IPR052894">
    <property type="entry name" value="AsmA-related"/>
</dbReference>
<dbReference type="Proteomes" id="UP000076574">
    <property type="component" value="Unassembled WGS sequence"/>
</dbReference>
<protein>
    <recommendedName>
        <fullName evidence="2">AsmA domain-containing protein</fullName>
    </recommendedName>
</protein>
<evidence type="ECO:0000256" key="1">
    <source>
        <dbReference type="SAM" id="MobiDB-lite"/>
    </source>
</evidence>
<dbReference type="AlphaFoldDB" id="A0A163YZ99"/>
<dbReference type="GO" id="GO:0090313">
    <property type="term" value="P:regulation of protein targeting to membrane"/>
    <property type="evidence" value="ECO:0007669"/>
    <property type="project" value="TreeGrafter"/>
</dbReference>
<keyword evidence="4" id="KW-1185">Reference proteome</keyword>
<sequence length="1223" mass="127016">MQTTLLGLAIAFILALVAALVGPYFVDWNQFRPQFETEATRVVGAPVRVSGGLEARLLPAPSLRLQSITVGSPNDLGRIRADNLDVEFSLSSLMRGEWRATELTIGGAAVDLGLNAQGRIELPASTGSFNLGALAIDRLNVTGRAALHDAASKSTLELYDVAFSGDVRSLAAGAMRGDGNFLLSGARYPFRLSSGPTGDGNGTRVRFTVDPGEKPLSVDLDGVLNFDNRTPRFDGALTLASPAGLKANGVGDQLPTPWRVFAKVKADPAAAHMEALEASYGAEETAFRFAGLADMRFGTSPLLHAVLSAKQLDADRLLSRDNATNDAVTPFPALRRLLLNMPMAPLATQIEIGVEQIMLGGKPVQNIGADLRSDAATWTVDRLEFRAPGATRVTLSGGAAQPGASDGFKGAIAVESSDPDTLAAWLKGRTDIGLRNQKPLRIRGNITSMSNRLAIEALKAEIDGGTVEGRAAYSYPSAAGGSRFDADLKADRLDLDAAVALIRSLGEPQAEWPDGGQVSLDIGRAVSAGQEMRPFVVQLAYTPKMISVDRFKVGEATGLMLDGRASFDRMEATGGLTLNATSVSMSLISNMLAPLAPSVASRLSAMTATPGAVRVKLSLDLAKDQQRADRTNARAVFDIDAPQVKGTTTLTASPPIAAMRGVDLNELSRSDVALESKLAGQGGQLLALLGLSNAIAASDAIVNFEGSAKGQWRAPLRVTAKLSGTDVDADVQGSAEPWAGSPKASLTLAIRRANLAPLVALKPSDAVAQNVSLSSRLTLNGDKVTLEDIDSTLAGSRVRGRIALTLGAEKAIDGQIGMDAIELGPAFGFAIGMRGRDATDPLGHGVLQGWRGQLAFQALRGTLPGGIELRPVSGTVKSDGQALTIDTIKGSVGGGEITANVDLKPSITGYALGARVQFSGVDGAALRYRSLAMPAGKTSLRMTLASQGRSASALEGALSGSGLLTIDGARINGLDPRAFDIAIRASDSGQATNDAKLRQIVDTAITGGALSLTSVQVPFSIKDSRLRVGATTLDGEGGRAIVSGGYDIVADQVDTRATLTGTSAGTSSVRPEVQIFAAGTPDKLDRTLDVAALSSWLAVRAIDRETRRLDSLERGELPPTAVPVAVPPPSASLPVDTQAPASDPPTASAPSDVLLPGRDPRRPAPKAATPRPATPPVASQQVAPLPAPIEIRPAPGAARAPRPRPAPPLVLTPPTASSARPTF</sequence>
<accession>A0A163YZ99</accession>
<dbReference type="PANTHER" id="PTHR30441">
    <property type="entry name" value="DUF748 DOMAIN-CONTAINING PROTEIN"/>
    <property type="match status" value="1"/>
</dbReference>
<dbReference type="Pfam" id="PF05170">
    <property type="entry name" value="AsmA"/>
    <property type="match status" value="1"/>
</dbReference>
<dbReference type="PIRSF" id="PIRSF034039">
    <property type="entry name" value="UCP034039"/>
    <property type="match status" value="1"/>
</dbReference>
<evidence type="ECO:0000259" key="2">
    <source>
        <dbReference type="Pfam" id="PF05170"/>
    </source>
</evidence>
<dbReference type="OrthoDB" id="9816380at2"/>
<dbReference type="GO" id="GO:0005886">
    <property type="term" value="C:plasma membrane"/>
    <property type="evidence" value="ECO:0007669"/>
    <property type="project" value="TreeGrafter"/>
</dbReference>